<sequence>MPEPKKTEQEIEQQTQQKGNRDHPEQYPTEKESLFDMYESQQNVDPIPVEDLNIEQQEEKDKEGTKHNSSSPDKYHSGF</sequence>
<reference evidence="2 3" key="1">
    <citation type="journal article" date="2019" name="Microorganisms">
        <title>Paenibacillus lutrae sp. nov., A Chitinolytic Species Isolated from A River Otter in Castril Natural Park, Granada, Spain.</title>
        <authorList>
            <person name="Rodriguez M."/>
            <person name="Reina J.C."/>
            <person name="Bejar V."/>
            <person name="Llamas I."/>
        </authorList>
    </citation>
    <scope>NUCLEOTIDE SEQUENCE [LARGE SCALE GENOMIC DNA]</scope>
    <source>
        <strain evidence="2 3">N10</strain>
    </source>
</reference>
<dbReference type="OrthoDB" id="2454814at2"/>
<organism evidence="2 3">
    <name type="scientific">Paenibacillus lutrae</name>
    <dbReference type="NCBI Taxonomy" id="2078573"/>
    <lineage>
        <taxon>Bacteria</taxon>
        <taxon>Bacillati</taxon>
        <taxon>Bacillota</taxon>
        <taxon>Bacilli</taxon>
        <taxon>Bacillales</taxon>
        <taxon>Paenibacillaceae</taxon>
        <taxon>Paenibacillus</taxon>
    </lineage>
</organism>
<dbReference type="Proteomes" id="UP000490800">
    <property type="component" value="Unassembled WGS sequence"/>
</dbReference>
<protein>
    <submittedName>
        <fullName evidence="2">Uncharacterized protein</fullName>
    </submittedName>
</protein>
<dbReference type="EMBL" id="RHLK01000010">
    <property type="protein sequence ID" value="MVP01103.1"/>
    <property type="molecule type" value="Genomic_DNA"/>
</dbReference>
<accession>A0A7X3K0F1</accession>
<dbReference type="AlphaFoldDB" id="A0A7X3K0F1"/>
<evidence type="ECO:0000313" key="2">
    <source>
        <dbReference type="EMBL" id="MVP01103.1"/>
    </source>
</evidence>
<gene>
    <name evidence="2" type="ORF">EDM21_16520</name>
</gene>
<keyword evidence="3" id="KW-1185">Reference proteome</keyword>
<feature type="compositionally biased region" description="Basic and acidic residues" evidence="1">
    <location>
        <begin position="19"/>
        <end position="34"/>
    </location>
</feature>
<comment type="caution">
    <text evidence="2">The sequence shown here is derived from an EMBL/GenBank/DDBJ whole genome shotgun (WGS) entry which is preliminary data.</text>
</comment>
<evidence type="ECO:0000313" key="3">
    <source>
        <dbReference type="Proteomes" id="UP000490800"/>
    </source>
</evidence>
<proteinExistence type="predicted"/>
<feature type="compositionally biased region" description="Basic and acidic residues" evidence="1">
    <location>
        <begin position="57"/>
        <end position="66"/>
    </location>
</feature>
<evidence type="ECO:0000256" key="1">
    <source>
        <dbReference type="SAM" id="MobiDB-lite"/>
    </source>
</evidence>
<dbReference type="RefSeq" id="WP_157337208.1">
    <property type="nucleotide sequence ID" value="NZ_RHLK01000010.1"/>
</dbReference>
<feature type="region of interest" description="Disordered" evidence="1">
    <location>
        <begin position="1"/>
        <end position="79"/>
    </location>
</feature>
<name>A0A7X3K0F1_9BACL</name>